<keyword evidence="5 7" id="KW-0472">Membrane</keyword>
<dbReference type="GO" id="GO:0022857">
    <property type="term" value="F:transmembrane transporter activity"/>
    <property type="evidence" value="ECO:0007669"/>
    <property type="project" value="TreeGrafter"/>
</dbReference>
<evidence type="ECO:0000256" key="6">
    <source>
        <dbReference type="ARBA" id="ARBA00038076"/>
    </source>
</evidence>
<protein>
    <submittedName>
        <fullName evidence="10">Putative ABC transport system permease protein</fullName>
    </submittedName>
</protein>
<dbReference type="GO" id="GO:0005886">
    <property type="term" value="C:plasma membrane"/>
    <property type="evidence" value="ECO:0007669"/>
    <property type="project" value="UniProtKB-SubCell"/>
</dbReference>
<keyword evidence="11" id="KW-1185">Reference proteome</keyword>
<dbReference type="Pfam" id="PF12704">
    <property type="entry name" value="MacB_PCD"/>
    <property type="match status" value="1"/>
</dbReference>
<evidence type="ECO:0000256" key="3">
    <source>
        <dbReference type="ARBA" id="ARBA00022692"/>
    </source>
</evidence>
<evidence type="ECO:0000256" key="4">
    <source>
        <dbReference type="ARBA" id="ARBA00022989"/>
    </source>
</evidence>
<evidence type="ECO:0000256" key="2">
    <source>
        <dbReference type="ARBA" id="ARBA00022475"/>
    </source>
</evidence>
<reference evidence="10 11" key="1">
    <citation type="submission" date="2016-10" db="EMBL/GenBank/DDBJ databases">
        <authorList>
            <person name="de Groot N.N."/>
        </authorList>
    </citation>
    <scope>NUCLEOTIDE SEQUENCE [LARGE SCALE GENOMIC DNA]</scope>
    <source>
        <strain evidence="10 11">DSM 7343</strain>
    </source>
</reference>
<dbReference type="InterPro" id="IPR025857">
    <property type="entry name" value="MacB_PCD"/>
</dbReference>
<dbReference type="PANTHER" id="PTHR30572">
    <property type="entry name" value="MEMBRANE COMPONENT OF TRANSPORTER-RELATED"/>
    <property type="match status" value="1"/>
</dbReference>
<evidence type="ECO:0000256" key="1">
    <source>
        <dbReference type="ARBA" id="ARBA00004651"/>
    </source>
</evidence>
<dbReference type="OrthoDB" id="9802264at2"/>
<dbReference type="STRING" id="37625.SAMN05660420_03145"/>
<keyword evidence="3 7" id="KW-0812">Transmembrane</keyword>
<dbReference type="InterPro" id="IPR003838">
    <property type="entry name" value="ABC3_permease_C"/>
</dbReference>
<dbReference type="AlphaFoldDB" id="A0A1H4DYM1"/>
<dbReference type="RefSeq" id="WP_092350576.1">
    <property type="nucleotide sequence ID" value="NZ_FNQN01000012.1"/>
</dbReference>
<feature type="domain" description="ABC3 transporter permease C-terminal" evidence="8">
    <location>
        <begin position="285"/>
        <end position="398"/>
    </location>
</feature>
<evidence type="ECO:0000256" key="7">
    <source>
        <dbReference type="SAM" id="Phobius"/>
    </source>
</evidence>
<sequence length="405" mass="42950">MRWHKLILVALKSIARNKMRSLLTMLGIIIGVASVITMVALGEGSQADIEGQVASLGTNLLMVRPGSVSSGGVSGGAGSRPSLTMDDVARLEKYATQLRWVSAEIRASGQVIAGSNNWSTTIKGVAPNYLSIRNYEMENGSFFTARESKMRAKVAVLGKTVADELFPDQDPVGARLRIRNVPFKVIGVMAEKGQSAMGNDQDDIIFAPDNTVLYRLSNGKTIHDISASAISSETMDAAKEELTALLRSEHRLAATAEDDFVIRDQTEIVAIATRVTGTLTLLLSSIAGVSLLVGGIGIMNIMLVSVTERTREIGIRLAVGARPLDVLAQFLIEAAILSLLGGLIGILSGLSAAWGVGKLLGVSAVVNPTVVLITVLFTGAVGVFFGFYPARKAANLNPIDALRYE</sequence>
<feature type="transmembrane region" description="Helical" evidence="7">
    <location>
        <begin position="326"/>
        <end position="350"/>
    </location>
</feature>
<dbReference type="PANTHER" id="PTHR30572:SF4">
    <property type="entry name" value="ABC TRANSPORTER PERMEASE YTRF"/>
    <property type="match status" value="1"/>
</dbReference>
<accession>A0A1H4DYM1</accession>
<comment type="subcellular location">
    <subcellularLocation>
        <location evidence="1">Cell membrane</location>
        <topology evidence="1">Multi-pass membrane protein</topology>
    </subcellularLocation>
</comment>
<keyword evidence="2" id="KW-1003">Cell membrane</keyword>
<organism evidence="10 11">
    <name type="scientific">Desulfuromusa kysingii</name>
    <dbReference type="NCBI Taxonomy" id="37625"/>
    <lineage>
        <taxon>Bacteria</taxon>
        <taxon>Pseudomonadati</taxon>
        <taxon>Thermodesulfobacteriota</taxon>
        <taxon>Desulfuromonadia</taxon>
        <taxon>Desulfuromonadales</taxon>
        <taxon>Geopsychrobacteraceae</taxon>
        <taxon>Desulfuromusa</taxon>
    </lineage>
</organism>
<proteinExistence type="inferred from homology"/>
<name>A0A1H4DYM1_9BACT</name>
<evidence type="ECO:0000313" key="10">
    <source>
        <dbReference type="EMBL" id="SEA77608.1"/>
    </source>
</evidence>
<evidence type="ECO:0000313" key="11">
    <source>
        <dbReference type="Proteomes" id="UP000199409"/>
    </source>
</evidence>
<gene>
    <name evidence="10" type="ORF">SAMN05660420_03145</name>
</gene>
<evidence type="ECO:0000259" key="8">
    <source>
        <dbReference type="Pfam" id="PF02687"/>
    </source>
</evidence>
<dbReference type="Proteomes" id="UP000199409">
    <property type="component" value="Unassembled WGS sequence"/>
</dbReference>
<evidence type="ECO:0000259" key="9">
    <source>
        <dbReference type="Pfam" id="PF12704"/>
    </source>
</evidence>
<evidence type="ECO:0000256" key="5">
    <source>
        <dbReference type="ARBA" id="ARBA00023136"/>
    </source>
</evidence>
<dbReference type="EMBL" id="FNQN01000012">
    <property type="protein sequence ID" value="SEA77608.1"/>
    <property type="molecule type" value="Genomic_DNA"/>
</dbReference>
<feature type="transmembrane region" description="Helical" evidence="7">
    <location>
        <begin position="281"/>
        <end position="306"/>
    </location>
</feature>
<keyword evidence="4 7" id="KW-1133">Transmembrane helix</keyword>
<dbReference type="Pfam" id="PF02687">
    <property type="entry name" value="FtsX"/>
    <property type="match status" value="1"/>
</dbReference>
<feature type="transmembrane region" description="Helical" evidence="7">
    <location>
        <begin position="370"/>
        <end position="388"/>
    </location>
</feature>
<feature type="transmembrane region" description="Helical" evidence="7">
    <location>
        <begin position="21"/>
        <end position="42"/>
    </location>
</feature>
<comment type="similarity">
    <text evidence="6">Belongs to the ABC-4 integral membrane protein family.</text>
</comment>
<dbReference type="InterPro" id="IPR050250">
    <property type="entry name" value="Macrolide_Exporter_MacB"/>
</dbReference>
<feature type="domain" description="MacB-like periplasmic core" evidence="9">
    <location>
        <begin position="21"/>
        <end position="245"/>
    </location>
</feature>